<evidence type="ECO:0000313" key="2">
    <source>
        <dbReference type="EMBL" id="CAK9138500.1"/>
    </source>
</evidence>
<feature type="compositionally biased region" description="Polar residues" evidence="1">
    <location>
        <begin position="14"/>
        <end position="42"/>
    </location>
</feature>
<feature type="compositionally biased region" description="Low complexity" evidence="1">
    <location>
        <begin position="80"/>
        <end position="96"/>
    </location>
</feature>
<keyword evidence="3" id="KW-1185">Reference proteome</keyword>
<reference evidence="2 3" key="1">
    <citation type="submission" date="2024-02" db="EMBL/GenBank/DDBJ databases">
        <authorList>
            <person name="Vignale AGUSTIN F."/>
            <person name="Sosa J E."/>
            <person name="Modenutti C."/>
        </authorList>
    </citation>
    <scope>NUCLEOTIDE SEQUENCE [LARGE SCALE GENOMIC DNA]</scope>
</reference>
<feature type="region of interest" description="Disordered" evidence="1">
    <location>
        <begin position="1"/>
        <end position="96"/>
    </location>
</feature>
<sequence length="132" mass="14432">MKRKKNRNHPPSIDPSSNAVDLTSNPVDPSFNEASSSPFVNNSREKMKRKKNCNHPPSIDPSSNAVDPTSNLVDASFNATSSSNPIPNPTSSSNPISNADISFFNKNCKYWIGGEVSHPNFDFKDYGGFVDL</sequence>
<protein>
    <submittedName>
        <fullName evidence="2">Uncharacterized protein</fullName>
    </submittedName>
</protein>
<evidence type="ECO:0000256" key="1">
    <source>
        <dbReference type="SAM" id="MobiDB-lite"/>
    </source>
</evidence>
<dbReference type="AlphaFoldDB" id="A0ABC8R0G7"/>
<organism evidence="2 3">
    <name type="scientific">Ilex paraguariensis</name>
    <name type="common">yerba mate</name>
    <dbReference type="NCBI Taxonomy" id="185542"/>
    <lineage>
        <taxon>Eukaryota</taxon>
        <taxon>Viridiplantae</taxon>
        <taxon>Streptophyta</taxon>
        <taxon>Embryophyta</taxon>
        <taxon>Tracheophyta</taxon>
        <taxon>Spermatophyta</taxon>
        <taxon>Magnoliopsida</taxon>
        <taxon>eudicotyledons</taxon>
        <taxon>Gunneridae</taxon>
        <taxon>Pentapetalae</taxon>
        <taxon>asterids</taxon>
        <taxon>campanulids</taxon>
        <taxon>Aquifoliales</taxon>
        <taxon>Aquifoliaceae</taxon>
        <taxon>Ilex</taxon>
    </lineage>
</organism>
<evidence type="ECO:0000313" key="3">
    <source>
        <dbReference type="Proteomes" id="UP001642360"/>
    </source>
</evidence>
<name>A0ABC8R0G7_9AQUA</name>
<proteinExistence type="predicted"/>
<dbReference type="EMBL" id="CAUOFW020000896">
    <property type="protein sequence ID" value="CAK9138500.1"/>
    <property type="molecule type" value="Genomic_DNA"/>
</dbReference>
<dbReference type="Proteomes" id="UP001642360">
    <property type="component" value="Unassembled WGS sequence"/>
</dbReference>
<feature type="compositionally biased region" description="Polar residues" evidence="1">
    <location>
        <begin position="60"/>
        <end position="79"/>
    </location>
</feature>
<comment type="caution">
    <text evidence="2">The sequence shown here is derived from an EMBL/GenBank/DDBJ whole genome shotgun (WGS) entry which is preliminary data.</text>
</comment>
<gene>
    <name evidence="2" type="ORF">ILEXP_LOCUS5848</name>
</gene>
<accession>A0ABC8R0G7</accession>